<name>A0A9P6CT66_9AGAR</name>
<dbReference type="AlphaFoldDB" id="A0A9P6CT66"/>
<protein>
    <submittedName>
        <fullName evidence="1">Uncharacterized protein</fullName>
    </submittedName>
</protein>
<evidence type="ECO:0000313" key="2">
    <source>
        <dbReference type="Proteomes" id="UP000807469"/>
    </source>
</evidence>
<organism evidence="1 2">
    <name type="scientific">Pholiota conissans</name>
    <dbReference type="NCBI Taxonomy" id="109636"/>
    <lineage>
        <taxon>Eukaryota</taxon>
        <taxon>Fungi</taxon>
        <taxon>Dikarya</taxon>
        <taxon>Basidiomycota</taxon>
        <taxon>Agaricomycotina</taxon>
        <taxon>Agaricomycetes</taxon>
        <taxon>Agaricomycetidae</taxon>
        <taxon>Agaricales</taxon>
        <taxon>Agaricineae</taxon>
        <taxon>Strophariaceae</taxon>
        <taxon>Pholiota</taxon>
    </lineage>
</organism>
<accession>A0A9P6CT66</accession>
<dbReference type="Proteomes" id="UP000807469">
    <property type="component" value="Unassembled WGS sequence"/>
</dbReference>
<keyword evidence="2" id="KW-1185">Reference proteome</keyword>
<proteinExistence type="predicted"/>
<comment type="caution">
    <text evidence="1">The sequence shown here is derived from an EMBL/GenBank/DDBJ whole genome shotgun (WGS) entry which is preliminary data.</text>
</comment>
<gene>
    <name evidence="1" type="ORF">BDN70DRAFT_879307</name>
</gene>
<evidence type="ECO:0000313" key="1">
    <source>
        <dbReference type="EMBL" id="KAF9479016.1"/>
    </source>
</evidence>
<reference evidence="1" key="1">
    <citation type="submission" date="2020-11" db="EMBL/GenBank/DDBJ databases">
        <authorList>
            <consortium name="DOE Joint Genome Institute"/>
            <person name="Ahrendt S."/>
            <person name="Riley R."/>
            <person name="Andreopoulos W."/>
            <person name="Labutti K."/>
            <person name="Pangilinan J."/>
            <person name="Ruiz-Duenas F.J."/>
            <person name="Barrasa J.M."/>
            <person name="Sanchez-Garcia M."/>
            <person name="Camarero S."/>
            <person name="Miyauchi S."/>
            <person name="Serrano A."/>
            <person name="Linde D."/>
            <person name="Babiker R."/>
            <person name="Drula E."/>
            <person name="Ayuso-Fernandez I."/>
            <person name="Pacheco R."/>
            <person name="Padilla G."/>
            <person name="Ferreira P."/>
            <person name="Barriuso J."/>
            <person name="Kellner H."/>
            <person name="Castanera R."/>
            <person name="Alfaro M."/>
            <person name="Ramirez L."/>
            <person name="Pisabarro A.G."/>
            <person name="Kuo A."/>
            <person name="Tritt A."/>
            <person name="Lipzen A."/>
            <person name="He G."/>
            <person name="Yan M."/>
            <person name="Ng V."/>
            <person name="Cullen D."/>
            <person name="Martin F."/>
            <person name="Rosso M.-N."/>
            <person name="Henrissat B."/>
            <person name="Hibbett D."/>
            <person name="Martinez A.T."/>
            <person name="Grigoriev I.V."/>
        </authorList>
    </citation>
    <scope>NUCLEOTIDE SEQUENCE</scope>
    <source>
        <strain evidence="1">CIRM-BRFM 674</strain>
    </source>
</reference>
<dbReference type="EMBL" id="MU155222">
    <property type="protein sequence ID" value="KAF9479016.1"/>
    <property type="molecule type" value="Genomic_DNA"/>
</dbReference>
<sequence>MVVDFRYSCWGLNRRETVIPGWIRKSGGYNRIYALEDGRMRPSMSNNMGNGSKLDEFVE</sequence>